<keyword evidence="3" id="KW-0808">Transferase</keyword>
<dbReference type="GO" id="GO:0008757">
    <property type="term" value="F:S-adenosylmethionine-dependent methyltransferase activity"/>
    <property type="evidence" value="ECO:0007669"/>
    <property type="project" value="InterPro"/>
</dbReference>
<protein>
    <submittedName>
        <fullName evidence="5">tRNA G46 methylase TrmB</fullName>
    </submittedName>
</protein>
<organism evidence="5 6">
    <name type="scientific">Geosmithia morbida</name>
    <dbReference type="NCBI Taxonomy" id="1094350"/>
    <lineage>
        <taxon>Eukaryota</taxon>
        <taxon>Fungi</taxon>
        <taxon>Dikarya</taxon>
        <taxon>Ascomycota</taxon>
        <taxon>Pezizomycotina</taxon>
        <taxon>Sordariomycetes</taxon>
        <taxon>Hypocreomycetidae</taxon>
        <taxon>Hypocreales</taxon>
        <taxon>Bionectriaceae</taxon>
        <taxon>Geosmithia</taxon>
    </lineage>
</organism>
<dbReference type="RefSeq" id="XP_035322685.1">
    <property type="nucleotide sequence ID" value="XM_035467719.1"/>
</dbReference>
<accession>A0A9P4YYJ3</accession>
<evidence type="ECO:0000259" key="4">
    <source>
        <dbReference type="Pfam" id="PF08241"/>
    </source>
</evidence>
<dbReference type="GeneID" id="55971974"/>
<comment type="similarity">
    <text evidence="1">Belongs to the methyltransferase superfamily.</text>
</comment>
<dbReference type="EMBL" id="JAANYQ010000005">
    <property type="protein sequence ID" value="KAF4124033.1"/>
    <property type="molecule type" value="Genomic_DNA"/>
</dbReference>
<dbReference type="Pfam" id="PF08241">
    <property type="entry name" value="Methyltransf_11"/>
    <property type="match status" value="1"/>
</dbReference>
<evidence type="ECO:0000256" key="2">
    <source>
        <dbReference type="ARBA" id="ARBA00022603"/>
    </source>
</evidence>
<dbReference type="InterPro" id="IPR029063">
    <property type="entry name" value="SAM-dependent_MTases_sf"/>
</dbReference>
<feature type="domain" description="Methyltransferase type 11" evidence="4">
    <location>
        <begin position="57"/>
        <end position="143"/>
    </location>
</feature>
<dbReference type="AlphaFoldDB" id="A0A9P4YYJ3"/>
<proteinExistence type="inferred from homology"/>
<evidence type="ECO:0000313" key="6">
    <source>
        <dbReference type="Proteomes" id="UP000749293"/>
    </source>
</evidence>
<keyword evidence="6" id="KW-1185">Reference proteome</keyword>
<dbReference type="SUPFAM" id="SSF53335">
    <property type="entry name" value="S-adenosyl-L-methionine-dependent methyltransferases"/>
    <property type="match status" value="1"/>
</dbReference>
<evidence type="ECO:0000256" key="1">
    <source>
        <dbReference type="ARBA" id="ARBA00008361"/>
    </source>
</evidence>
<dbReference type="Proteomes" id="UP000749293">
    <property type="component" value="Unassembled WGS sequence"/>
</dbReference>
<evidence type="ECO:0000313" key="5">
    <source>
        <dbReference type="EMBL" id="KAF4124033.1"/>
    </source>
</evidence>
<dbReference type="Gene3D" id="3.40.50.150">
    <property type="entry name" value="Vaccinia Virus protein VP39"/>
    <property type="match status" value="1"/>
</dbReference>
<dbReference type="InterPro" id="IPR051052">
    <property type="entry name" value="Diverse_substrate_MTase"/>
</dbReference>
<keyword evidence="2 5" id="KW-0489">Methyltransferase</keyword>
<dbReference type="CDD" id="cd02440">
    <property type="entry name" value="AdoMet_MTases"/>
    <property type="match status" value="1"/>
</dbReference>
<dbReference type="PANTHER" id="PTHR44942">
    <property type="entry name" value="METHYLTRANSF_11 DOMAIN-CONTAINING PROTEIN"/>
    <property type="match status" value="1"/>
</dbReference>
<sequence>MSAAAAAAATAAIHDSATVGFHNATAYDAHRPSYPPQAVDQLLTNVGVDGSRGARVVDLAAGTGKMTELLAARPEEFDVVAVEPHAEMRATLEAKKLPRVEIQAGTADSIPGVADGSVDAVVVAQEEALAEIRRILKPDGRLAMIWNIEDYNKPPAWTAASNYEQKLNELILSISRDGQPRFRDYKWKDVFDTQTGLFSTPIGEDGIEWTIWLSHQALWERVQTLSHVALLRGADADDFKEKFDDLAKAGDGQRNDKGEVAIHGKTVLAWTTRL</sequence>
<dbReference type="GO" id="GO:0032259">
    <property type="term" value="P:methylation"/>
    <property type="evidence" value="ECO:0007669"/>
    <property type="project" value="UniProtKB-KW"/>
</dbReference>
<dbReference type="InterPro" id="IPR013216">
    <property type="entry name" value="Methyltransf_11"/>
</dbReference>
<evidence type="ECO:0000256" key="3">
    <source>
        <dbReference type="ARBA" id="ARBA00022679"/>
    </source>
</evidence>
<dbReference type="OrthoDB" id="66144at2759"/>
<reference evidence="5" key="1">
    <citation type="submission" date="2020-03" db="EMBL/GenBank/DDBJ databases">
        <title>Site-based positive gene gene selection in Geosmithia morbida across the United States reveals a broad range of putative effectors and factors for local host and environmental adapation.</title>
        <authorList>
            <person name="Onufrak A."/>
            <person name="Murdoch R.W."/>
            <person name="Gazis R."/>
            <person name="Huff M."/>
            <person name="Staton M."/>
            <person name="Klingeman W."/>
            <person name="Hadziabdic D."/>
        </authorList>
    </citation>
    <scope>NUCLEOTIDE SEQUENCE</scope>
    <source>
        <strain evidence="5">1262</strain>
    </source>
</reference>
<name>A0A9P4YYJ3_9HYPO</name>
<gene>
    <name evidence="5" type="ORF">GMORB2_5749</name>
</gene>
<comment type="caution">
    <text evidence="5">The sequence shown here is derived from an EMBL/GenBank/DDBJ whole genome shotgun (WGS) entry which is preliminary data.</text>
</comment>
<dbReference type="PANTHER" id="PTHR44942:SF4">
    <property type="entry name" value="METHYLTRANSFERASE TYPE 11 DOMAIN-CONTAINING PROTEIN"/>
    <property type="match status" value="1"/>
</dbReference>